<dbReference type="OMA" id="RITGHGE"/>
<reference evidence="1 2" key="1">
    <citation type="journal article" date="2010" name="Proc. Natl. Acad. Sci. U.S.A.">
        <title>Insights into evolution of multicellular fungi from the assembled chromosomes of the mushroom Coprinopsis cinerea (Coprinus cinereus).</title>
        <authorList>
            <person name="Stajich J.E."/>
            <person name="Wilke S.K."/>
            <person name="Ahren D."/>
            <person name="Au C.H."/>
            <person name="Birren B.W."/>
            <person name="Borodovsky M."/>
            <person name="Burns C."/>
            <person name="Canback B."/>
            <person name="Casselton L.A."/>
            <person name="Cheng C.K."/>
            <person name="Deng J."/>
            <person name="Dietrich F.S."/>
            <person name="Fargo D.C."/>
            <person name="Farman M.L."/>
            <person name="Gathman A.C."/>
            <person name="Goldberg J."/>
            <person name="Guigo R."/>
            <person name="Hoegger P.J."/>
            <person name="Hooker J.B."/>
            <person name="Huggins A."/>
            <person name="James T.Y."/>
            <person name="Kamada T."/>
            <person name="Kilaru S."/>
            <person name="Kodira C."/>
            <person name="Kues U."/>
            <person name="Kupfer D."/>
            <person name="Kwan H.S."/>
            <person name="Lomsadze A."/>
            <person name="Li W."/>
            <person name="Lilly W.W."/>
            <person name="Ma L.J."/>
            <person name="Mackey A.J."/>
            <person name="Manning G."/>
            <person name="Martin F."/>
            <person name="Muraguchi H."/>
            <person name="Natvig D.O."/>
            <person name="Palmerini H."/>
            <person name="Ramesh M.A."/>
            <person name="Rehmeyer C.J."/>
            <person name="Roe B.A."/>
            <person name="Shenoy N."/>
            <person name="Stanke M."/>
            <person name="Ter-Hovhannisyan V."/>
            <person name="Tunlid A."/>
            <person name="Velagapudi R."/>
            <person name="Vision T.J."/>
            <person name="Zeng Q."/>
            <person name="Zolan M.E."/>
            <person name="Pukkila P.J."/>
        </authorList>
    </citation>
    <scope>NUCLEOTIDE SEQUENCE [LARGE SCALE GENOMIC DNA]</scope>
    <source>
        <strain evidence="2">Okayama-7 / 130 / ATCC MYA-4618 / FGSC 9003</strain>
    </source>
</reference>
<evidence type="ECO:0008006" key="3">
    <source>
        <dbReference type="Google" id="ProtNLM"/>
    </source>
</evidence>
<dbReference type="GeneID" id="6008569"/>
<comment type="caution">
    <text evidence="1">The sequence shown here is derived from an EMBL/GenBank/DDBJ whole genome shotgun (WGS) entry which is preliminary data.</text>
</comment>
<dbReference type="AlphaFoldDB" id="A8NB86"/>
<dbReference type="InParanoid" id="A8NB86"/>
<dbReference type="Proteomes" id="UP000001861">
    <property type="component" value="Unassembled WGS sequence"/>
</dbReference>
<dbReference type="KEGG" id="cci:CC1G_07456"/>
<dbReference type="EMBL" id="AACS02000009">
    <property type="protein sequence ID" value="EAU89731.2"/>
    <property type="molecule type" value="Genomic_DNA"/>
</dbReference>
<dbReference type="STRING" id="240176.A8NB86"/>
<organism evidence="1 2">
    <name type="scientific">Coprinopsis cinerea (strain Okayama-7 / 130 / ATCC MYA-4618 / FGSC 9003)</name>
    <name type="common">Inky cap fungus</name>
    <name type="synonym">Hormographiella aspergillata</name>
    <dbReference type="NCBI Taxonomy" id="240176"/>
    <lineage>
        <taxon>Eukaryota</taxon>
        <taxon>Fungi</taxon>
        <taxon>Dikarya</taxon>
        <taxon>Basidiomycota</taxon>
        <taxon>Agaricomycotina</taxon>
        <taxon>Agaricomycetes</taxon>
        <taxon>Agaricomycetidae</taxon>
        <taxon>Agaricales</taxon>
        <taxon>Agaricineae</taxon>
        <taxon>Psathyrellaceae</taxon>
        <taxon>Coprinopsis</taxon>
    </lineage>
</organism>
<name>A8NB86_COPC7</name>
<dbReference type="HOGENOM" id="CLU_047592_2_0_1"/>
<evidence type="ECO:0000313" key="1">
    <source>
        <dbReference type="EMBL" id="EAU89731.2"/>
    </source>
</evidence>
<dbReference type="VEuPathDB" id="FungiDB:CC1G_07456"/>
<sequence>MATDSSEPISGAGPASNVVAQKVTEFYWDAVIIRVEDGLFCVPRYGLVNASAVFSDMLSLPSGQDGPAPVEGTDPAHPIVLEGYKKDEFKCLLRLLYPSAEDIISETSVRLTLSKDQWISVLKLSTIWGMNKIRSHATHRLSTEITLSPTEKIALARAHRVSKWLEEGITALTTSTDPIKLMDMVEAVGWKTAAQILSIRDHIANAKPGQNGGTLEFRRDNIICYSCEGEVSWAAPNCTSCRRELSDQAKLKYSSTATQQNGVYLDIYANKVQCEFCNSLPFRNQHLACQNCDWGGYGHKNTWIRVKPGPDVDGMIKEMFGDEIEEYKDHM</sequence>
<dbReference type="InterPro" id="IPR011333">
    <property type="entry name" value="SKP1/BTB/POZ_sf"/>
</dbReference>
<evidence type="ECO:0000313" key="2">
    <source>
        <dbReference type="Proteomes" id="UP000001861"/>
    </source>
</evidence>
<keyword evidence="2" id="KW-1185">Reference proteome</keyword>
<dbReference type="RefSeq" id="XP_001832085.2">
    <property type="nucleotide sequence ID" value="XM_001832033.2"/>
</dbReference>
<proteinExistence type="predicted"/>
<dbReference type="OrthoDB" id="2593747at2759"/>
<protein>
    <recommendedName>
        <fullName evidence="3">BTB domain-containing protein</fullName>
    </recommendedName>
</protein>
<gene>
    <name evidence="1" type="ORF">CC1G_07456</name>
</gene>
<accession>A8NB86</accession>
<dbReference type="Gene3D" id="3.30.710.10">
    <property type="entry name" value="Potassium Channel Kv1.1, Chain A"/>
    <property type="match status" value="1"/>
</dbReference>